<feature type="region of interest" description="Disordered" evidence="1">
    <location>
        <begin position="46"/>
        <end position="65"/>
    </location>
</feature>
<evidence type="ECO:0000313" key="3">
    <source>
        <dbReference type="Proteomes" id="UP000828390"/>
    </source>
</evidence>
<sequence length="65" mass="6994">MARNGAAAADAYPDKEAFDPGVRSKFQIVHCRTYAHSYHVFKFQGSSAKSVGGDSGQDGRTDGRD</sequence>
<evidence type="ECO:0000313" key="2">
    <source>
        <dbReference type="EMBL" id="KAH3704466.1"/>
    </source>
</evidence>
<dbReference type="AlphaFoldDB" id="A0A9D3YQW7"/>
<reference evidence="2" key="2">
    <citation type="submission" date="2020-11" db="EMBL/GenBank/DDBJ databases">
        <authorList>
            <person name="McCartney M.A."/>
            <person name="Auch B."/>
            <person name="Kono T."/>
            <person name="Mallez S."/>
            <person name="Becker A."/>
            <person name="Gohl D.M."/>
            <person name="Silverstein K.A.T."/>
            <person name="Koren S."/>
            <person name="Bechman K.B."/>
            <person name="Herman A."/>
            <person name="Abrahante J.E."/>
            <person name="Garbe J."/>
        </authorList>
    </citation>
    <scope>NUCLEOTIDE SEQUENCE</scope>
    <source>
        <strain evidence="2">Duluth1</strain>
        <tissue evidence="2">Whole animal</tissue>
    </source>
</reference>
<accession>A0A9D3YQW7</accession>
<dbReference type="EMBL" id="JAIWYP010000015">
    <property type="protein sequence ID" value="KAH3704466.1"/>
    <property type="molecule type" value="Genomic_DNA"/>
</dbReference>
<evidence type="ECO:0000256" key="1">
    <source>
        <dbReference type="SAM" id="MobiDB-lite"/>
    </source>
</evidence>
<dbReference type="Proteomes" id="UP000828390">
    <property type="component" value="Unassembled WGS sequence"/>
</dbReference>
<proteinExistence type="predicted"/>
<gene>
    <name evidence="2" type="ORF">DPMN_079522</name>
</gene>
<organism evidence="2 3">
    <name type="scientific">Dreissena polymorpha</name>
    <name type="common">Zebra mussel</name>
    <name type="synonym">Mytilus polymorpha</name>
    <dbReference type="NCBI Taxonomy" id="45954"/>
    <lineage>
        <taxon>Eukaryota</taxon>
        <taxon>Metazoa</taxon>
        <taxon>Spiralia</taxon>
        <taxon>Lophotrochozoa</taxon>
        <taxon>Mollusca</taxon>
        <taxon>Bivalvia</taxon>
        <taxon>Autobranchia</taxon>
        <taxon>Heteroconchia</taxon>
        <taxon>Euheterodonta</taxon>
        <taxon>Imparidentia</taxon>
        <taxon>Neoheterodontei</taxon>
        <taxon>Myida</taxon>
        <taxon>Dreissenoidea</taxon>
        <taxon>Dreissenidae</taxon>
        <taxon>Dreissena</taxon>
    </lineage>
</organism>
<name>A0A9D3YQW7_DREPO</name>
<comment type="caution">
    <text evidence="2">The sequence shown here is derived from an EMBL/GenBank/DDBJ whole genome shotgun (WGS) entry which is preliminary data.</text>
</comment>
<protein>
    <submittedName>
        <fullName evidence="2">Uncharacterized protein</fullName>
    </submittedName>
</protein>
<reference evidence="2" key="1">
    <citation type="journal article" date="2019" name="bioRxiv">
        <title>The Genome of the Zebra Mussel, Dreissena polymorpha: A Resource for Invasive Species Research.</title>
        <authorList>
            <person name="McCartney M.A."/>
            <person name="Auch B."/>
            <person name="Kono T."/>
            <person name="Mallez S."/>
            <person name="Zhang Y."/>
            <person name="Obille A."/>
            <person name="Becker A."/>
            <person name="Abrahante J.E."/>
            <person name="Garbe J."/>
            <person name="Badalamenti J.P."/>
            <person name="Herman A."/>
            <person name="Mangelson H."/>
            <person name="Liachko I."/>
            <person name="Sullivan S."/>
            <person name="Sone E.D."/>
            <person name="Koren S."/>
            <person name="Silverstein K.A.T."/>
            <person name="Beckman K.B."/>
            <person name="Gohl D.M."/>
        </authorList>
    </citation>
    <scope>NUCLEOTIDE SEQUENCE</scope>
    <source>
        <strain evidence="2">Duluth1</strain>
        <tissue evidence="2">Whole animal</tissue>
    </source>
</reference>
<keyword evidence="3" id="KW-1185">Reference proteome</keyword>